<gene>
    <name evidence="1" type="ORF">LCGC14_2168510</name>
</gene>
<evidence type="ECO:0000313" key="1">
    <source>
        <dbReference type="EMBL" id="KKL64091.1"/>
    </source>
</evidence>
<comment type="caution">
    <text evidence="1">The sequence shown here is derived from an EMBL/GenBank/DDBJ whole genome shotgun (WGS) entry which is preliminary data.</text>
</comment>
<name>A0A0F9ECW9_9ZZZZ</name>
<proteinExistence type="predicted"/>
<protein>
    <submittedName>
        <fullName evidence="1">Uncharacterized protein</fullName>
    </submittedName>
</protein>
<accession>A0A0F9ECW9</accession>
<organism evidence="1">
    <name type="scientific">marine sediment metagenome</name>
    <dbReference type="NCBI Taxonomy" id="412755"/>
    <lineage>
        <taxon>unclassified sequences</taxon>
        <taxon>metagenomes</taxon>
        <taxon>ecological metagenomes</taxon>
    </lineage>
</organism>
<dbReference type="EMBL" id="LAZR01027950">
    <property type="protein sequence ID" value="KKL64091.1"/>
    <property type="molecule type" value="Genomic_DNA"/>
</dbReference>
<dbReference type="AlphaFoldDB" id="A0A0F9ECW9"/>
<sequence length="80" mass="9182">MSLIRRSILWVAYQLIWLALPQVVVDGAYFYVHRVDPTPHSGDQKHQLAYAKLVKQHTTIPKRVLSLAVELAVYKNLNAK</sequence>
<reference evidence="1" key="1">
    <citation type="journal article" date="2015" name="Nature">
        <title>Complex archaea that bridge the gap between prokaryotes and eukaryotes.</title>
        <authorList>
            <person name="Spang A."/>
            <person name="Saw J.H."/>
            <person name="Jorgensen S.L."/>
            <person name="Zaremba-Niedzwiedzka K."/>
            <person name="Martijn J."/>
            <person name="Lind A.E."/>
            <person name="van Eijk R."/>
            <person name="Schleper C."/>
            <person name="Guy L."/>
            <person name="Ettema T.J."/>
        </authorList>
    </citation>
    <scope>NUCLEOTIDE SEQUENCE</scope>
</reference>